<dbReference type="Pfam" id="PF00089">
    <property type="entry name" value="Trypsin"/>
    <property type="match status" value="1"/>
</dbReference>
<evidence type="ECO:0000256" key="6">
    <source>
        <dbReference type="SAM" id="MobiDB-lite"/>
    </source>
</evidence>
<feature type="signal peptide" evidence="7">
    <location>
        <begin position="1"/>
        <end position="17"/>
    </location>
</feature>
<organism evidence="9 10">
    <name type="scientific">Tenebrio molitor</name>
    <name type="common">Yellow mealworm beetle</name>
    <dbReference type="NCBI Taxonomy" id="7067"/>
    <lineage>
        <taxon>Eukaryota</taxon>
        <taxon>Metazoa</taxon>
        <taxon>Ecdysozoa</taxon>
        <taxon>Arthropoda</taxon>
        <taxon>Hexapoda</taxon>
        <taxon>Insecta</taxon>
        <taxon>Pterygota</taxon>
        <taxon>Neoptera</taxon>
        <taxon>Endopterygota</taxon>
        <taxon>Coleoptera</taxon>
        <taxon>Polyphaga</taxon>
        <taxon>Cucujiformia</taxon>
        <taxon>Tenebrionidae</taxon>
        <taxon>Tenebrio</taxon>
    </lineage>
</organism>
<evidence type="ECO:0000256" key="2">
    <source>
        <dbReference type="ARBA" id="ARBA00022670"/>
    </source>
</evidence>
<keyword evidence="10" id="KW-1185">Reference proteome</keyword>
<dbReference type="GO" id="GO:0006508">
    <property type="term" value="P:proteolysis"/>
    <property type="evidence" value="ECO:0007669"/>
    <property type="project" value="UniProtKB-KW"/>
</dbReference>
<gene>
    <name evidence="9" type="ORF">GEV33_002113</name>
</gene>
<dbReference type="SMART" id="SM00020">
    <property type="entry name" value="Tryp_SPc"/>
    <property type="match status" value="1"/>
</dbReference>
<dbReference type="PRINTS" id="PR00722">
    <property type="entry name" value="CHYMOTRYPSIN"/>
</dbReference>
<keyword evidence="2" id="KW-0645">Protease</keyword>
<dbReference type="Proteomes" id="UP000719412">
    <property type="component" value="Unassembled WGS sequence"/>
</dbReference>
<evidence type="ECO:0000256" key="1">
    <source>
        <dbReference type="ARBA" id="ARBA00007664"/>
    </source>
</evidence>
<dbReference type="Gene3D" id="2.40.10.10">
    <property type="entry name" value="Trypsin-like serine proteases"/>
    <property type="match status" value="1"/>
</dbReference>
<accession>A0A8J6HV12</accession>
<evidence type="ECO:0000313" key="9">
    <source>
        <dbReference type="EMBL" id="KAH0820678.1"/>
    </source>
</evidence>
<dbReference type="EMBL" id="JABDTM020011174">
    <property type="protein sequence ID" value="KAH0820678.1"/>
    <property type="molecule type" value="Genomic_DNA"/>
</dbReference>
<evidence type="ECO:0000256" key="3">
    <source>
        <dbReference type="ARBA" id="ARBA00022801"/>
    </source>
</evidence>
<dbReference type="CDD" id="cd00190">
    <property type="entry name" value="Tryp_SPc"/>
    <property type="match status" value="1"/>
</dbReference>
<dbReference type="InterPro" id="IPR001314">
    <property type="entry name" value="Peptidase_S1A"/>
</dbReference>
<reference evidence="9" key="1">
    <citation type="journal article" date="2020" name="J Insects Food Feed">
        <title>The yellow mealworm (Tenebrio molitor) genome: a resource for the emerging insects as food and feed industry.</title>
        <authorList>
            <person name="Eriksson T."/>
            <person name="Andere A."/>
            <person name="Kelstrup H."/>
            <person name="Emery V."/>
            <person name="Picard C."/>
        </authorList>
    </citation>
    <scope>NUCLEOTIDE SEQUENCE</scope>
    <source>
        <strain evidence="9">Stoneville</strain>
        <tissue evidence="9">Whole head</tissue>
    </source>
</reference>
<evidence type="ECO:0000256" key="5">
    <source>
        <dbReference type="ARBA" id="ARBA00023157"/>
    </source>
</evidence>
<protein>
    <recommendedName>
        <fullName evidence="8">Peptidase S1 domain-containing protein</fullName>
    </recommendedName>
</protein>
<dbReference type="InterPro" id="IPR001254">
    <property type="entry name" value="Trypsin_dom"/>
</dbReference>
<keyword evidence="3" id="KW-0378">Hydrolase</keyword>
<dbReference type="FunFam" id="2.40.10.10:FF:000166">
    <property type="entry name" value="Trypsin"/>
    <property type="match status" value="1"/>
</dbReference>
<dbReference type="PROSITE" id="PS50240">
    <property type="entry name" value="TRYPSIN_DOM"/>
    <property type="match status" value="1"/>
</dbReference>
<dbReference type="GO" id="GO:0004252">
    <property type="term" value="F:serine-type endopeptidase activity"/>
    <property type="evidence" value="ECO:0007669"/>
    <property type="project" value="InterPro"/>
</dbReference>
<sequence>MRLLFLIVFCLPCSILGSVIPETRNSSVRAAIGGRIIGGEIARASQFPYVAAIISTDSSGSYFCGGALLNNQWILTAAQCIYGGVQFTIQLGSNKLDGTDPNRVTLATATFIIHPGYNPDTLENDVGLIRLRLPIEFNQYITAVDLPQVPLSDSATVTVMGWGQESDQNPGLVSDLQFIQLVTITNSECKLNYGDQIVDEMVCVVGQSNEGICKVHFATIVIWTSPFSGSGRTLPYPDKKLSGSPFRCRSCRLCTLELQLVRQFRISGSHDLHVSKKKDLTPTEVFFIFPSRLVIRTVSSPSLRSFRRKGPESREATWNSSPIRKLAAEHQAAVTEEPRSRGQLLPQDSTNPAGSGSVICNHHHVPTINTHITLDTSYT</sequence>
<dbReference type="AlphaFoldDB" id="A0A8J6HV12"/>
<dbReference type="SUPFAM" id="SSF50494">
    <property type="entry name" value="Trypsin-like serine proteases"/>
    <property type="match status" value="1"/>
</dbReference>
<dbReference type="InterPro" id="IPR043504">
    <property type="entry name" value="Peptidase_S1_PA_chymotrypsin"/>
</dbReference>
<evidence type="ECO:0000256" key="7">
    <source>
        <dbReference type="SAM" id="SignalP"/>
    </source>
</evidence>
<keyword evidence="7" id="KW-0732">Signal</keyword>
<proteinExistence type="inferred from homology"/>
<feature type="chain" id="PRO_5035319669" description="Peptidase S1 domain-containing protein" evidence="7">
    <location>
        <begin position="18"/>
        <end position="379"/>
    </location>
</feature>
<comment type="caution">
    <text evidence="9">The sequence shown here is derived from an EMBL/GenBank/DDBJ whole genome shotgun (WGS) entry which is preliminary data.</text>
</comment>
<keyword evidence="5" id="KW-1015">Disulfide bond</keyword>
<evidence type="ECO:0000259" key="8">
    <source>
        <dbReference type="PROSITE" id="PS50240"/>
    </source>
</evidence>
<evidence type="ECO:0000256" key="4">
    <source>
        <dbReference type="ARBA" id="ARBA00022825"/>
    </source>
</evidence>
<dbReference type="InterPro" id="IPR009003">
    <property type="entry name" value="Peptidase_S1_PA"/>
</dbReference>
<name>A0A8J6HV12_TENMO</name>
<evidence type="ECO:0000313" key="10">
    <source>
        <dbReference type="Proteomes" id="UP000719412"/>
    </source>
</evidence>
<reference evidence="9" key="2">
    <citation type="submission" date="2021-08" db="EMBL/GenBank/DDBJ databases">
        <authorList>
            <person name="Eriksson T."/>
        </authorList>
    </citation>
    <scope>NUCLEOTIDE SEQUENCE</scope>
    <source>
        <strain evidence="9">Stoneville</strain>
        <tissue evidence="9">Whole head</tissue>
    </source>
</reference>
<feature type="domain" description="Peptidase S1" evidence="8">
    <location>
        <begin position="36"/>
        <end position="324"/>
    </location>
</feature>
<dbReference type="InterPro" id="IPR050430">
    <property type="entry name" value="Peptidase_S1"/>
</dbReference>
<keyword evidence="4" id="KW-0720">Serine protease</keyword>
<dbReference type="PANTHER" id="PTHR24276">
    <property type="entry name" value="POLYSERASE-RELATED"/>
    <property type="match status" value="1"/>
</dbReference>
<comment type="similarity">
    <text evidence="1">Belongs to the peptidase S1 family.</text>
</comment>
<dbReference type="PANTHER" id="PTHR24276:SF98">
    <property type="entry name" value="FI18310P1-RELATED"/>
    <property type="match status" value="1"/>
</dbReference>
<feature type="region of interest" description="Disordered" evidence="6">
    <location>
        <begin position="327"/>
        <end position="358"/>
    </location>
</feature>